<organism evidence="3">
    <name type="scientific">marine metagenome</name>
    <dbReference type="NCBI Taxonomy" id="408172"/>
    <lineage>
        <taxon>unclassified sequences</taxon>
        <taxon>metagenomes</taxon>
        <taxon>ecological metagenomes</taxon>
    </lineage>
</organism>
<dbReference type="InterPro" id="IPR005656">
    <property type="entry name" value="MmgE_PrpD"/>
</dbReference>
<dbReference type="GO" id="GO:0016829">
    <property type="term" value="F:lyase activity"/>
    <property type="evidence" value="ECO:0007669"/>
    <property type="project" value="InterPro"/>
</dbReference>
<dbReference type="PANTHER" id="PTHR16943:SF8">
    <property type="entry name" value="2-METHYLCITRATE DEHYDRATASE"/>
    <property type="match status" value="1"/>
</dbReference>
<dbReference type="AlphaFoldDB" id="A0A382RW32"/>
<sequence length="145" mass="15335">MGATETIARFAVSMPSTTVPAPILHEGKRCIINYLAVALYASADPSMKILTSLFEEEGGNPQATIIGSDMRTSLQNAALANGYLAHLEDYDDTHFPTVIHPSAPTIPAAMAVGERLNATGLEVLVATVLGVEVCCRIGLSVHPHH</sequence>
<name>A0A382RW32_9ZZZZ</name>
<reference evidence="3" key="1">
    <citation type="submission" date="2018-05" db="EMBL/GenBank/DDBJ databases">
        <authorList>
            <person name="Lanie J.A."/>
            <person name="Ng W.-L."/>
            <person name="Kazmierczak K.M."/>
            <person name="Andrzejewski T.M."/>
            <person name="Davidsen T.M."/>
            <person name="Wayne K.J."/>
            <person name="Tettelin H."/>
            <person name="Glass J.I."/>
            <person name="Rusch D."/>
            <person name="Podicherti R."/>
            <person name="Tsui H.-C.T."/>
            <person name="Winkler M.E."/>
        </authorList>
    </citation>
    <scope>NUCLEOTIDE SEQUENCE</scope>
</reference>
<accession>A0A382RW32</accession>
<dbReference type="InterPro" id="IPR036148">
    <property type="entry name" value="MmgE/PrpD_sf"/>
</dbReference>
<evidence type="ECO:0000259" key="2">
    <source>
        <dbReference type="Pfam" id="PF03972"/>
    </source>
</evidence>
<feature type="non-terminal residue" evidence="3">
    <location>
        <position position="145"/>
    </location>
</feature>
<protein>
    <recommendedName>
        <fullName evidence="2">MmgE/PrpD N-terminal domain-containing protein</fullName>
    </recommendedName>
</protein>
<dbReference type="InterPro" id="IPR045336">
    <property type="entry name" value="MmgE_PrpD_N"/>
</dbReference>
<dbReference type="Pfam" id="PF03972">
    <property type="entry name" value="MmgE_PrpD_N"/>
    <property type="match status" value="1"/>
</dbReference>
<dbReference type="Gene3D" id="1.10.4100.10">
    <property type="entry name" value="2-methylcitrate dehydratase PrpD"/>
    <property type="match status" value="1"/>
</dbReference>
<evidence type="ECO:0000313" key="3">
    <source>
        <dbReference type="EMBL" id="SVD01904.1"/>
    </source>
</evidence>
<feature type="domain" description="MmgE/PrpD N-terminal" evidence="2">
    <location>
        <begin position="5"/>
        <end position="145"/>
    </location>
</feature>
<dbReference type="SUPFAM" id="SSF103378">
    <property type="entry name" value="2-methylcitrate dehydratase PrpD"/>
    <property type="match status" value="1"/>
</dbReference>
<dbReference type="EMBL" id="UINC01124628">
    <property type="protein sequence ID" value="SVD01904.1"/>
    <property type="molecule type" value="Genomic_DNA"/>
</dbReference>
<gene>
    <name evidence="3" type="ORF">METZ01_LOCUS354758</name>
</gene>
<proteinExistence type="inferred from homology"/>
<evidence type="ECO:0000256" key="1">
    <source>
        <dbReference type="ARBA" id="ARBA00006174"/>
    </source>
</evidence>
<dbReference type="PANTHER" id="PTHR16943">
    <property type="entry name" value="2-METHYLCITRATE DEHYDRATASE-RELATED"/>
    <property type="match status" value="1"/>
</dbReference>
<comment type="similarity">
    <text evidence="1">Belongs to the PrpD family.</text>
</comment>
<dbReference type="InterPro" id="IPR042183">
    <property type="entry name" value="MmgE/PrpD_sf_1"/>
</dbReference>